<evidence type="ECO:0000256" key="1">
    <source>
        <dbReference type="ARBA" id="ARBA00022729"/>
    </source>
</evidence>
<evidence type="ECO:0000313" key="6">
    <source>
        <dbReference type="Proteomes" id="UP000235670"/>
    </source>
</evidence>
<evidence type="ECO:0000256" key="3">
    <source>
        <dbReference type="SAM" id="SignalP"/>
    </source>
</evidence>
<protein>
    <submittedName>
        <fullName evidence="5">Transglycosylase</fullName>
    </submittedName>
</protein>
<dbReference type="InterPro" id="IPR023346">
    <property type="entry name" value="Lysozyme-like_dom_sf"/>
</dbReference>
<feature type="signal peptide" evidence="3">
    <location>
        <begin position="1"/>
        <end position="24"/>
    </location>
</feature>
<organism evidence="5 6">
    <name type="scientific">Gemella sanguinis</name>
    <dbReference type="NCBI Taxonomy" id="84135"/>
    <lineage>
        <taxon>Bacteria</taxon>
        <taxon>Bacillati</taxon>
        <taxon>Bacillota</taxon>
        <taxon>Bacilli</taxon>
        <taxon>Bacillales</taxon>
        <taxon>Gemellaceae</taxon>
        <taxon>Gemella</taxon>
    </lineage>
</organism>
<dbReference type="Gene3D" id="1.10.530.10">
    <property type="match status" value="1"/>
</dbReference>
<dbReference type="Pfam" id="PF03990">
    <property type="entry name" value="DUF348"/>
    <property type="match status" value="2"/>
</dbReference>
<name>A0A2N6SEK7_9BACL</name>
<accession>A0A2N6SEK7</accession>
<sequence length="369" mass="39168">MKFGKVITAAAASGVLLSGAFMIAEEYTGHSAFAVTLSDNTKVDVKAKKGTVREILAANNISYNADDRVEPGLDTKVNGGEDIRIYKAREITIQDGETTTVRKTTYKKVEDILKELNITVGAEDKVTPGLKTEVAEVDTIKIARVGKTTQTVKEAIKFETKEEKDDTKYVDEVVTKTEGQDGEKEVTYSVVHEDGKEVSKEVVSEKVITEPTAKVVVVGTKQREGVQQAVAPASTETATTGEGTISTPATSYSKAASTNSYAAQSSYTPQYSYSQSSGGVVLSNGNTAGSAGTAAAQEMARRTGVSASTWERIIARESNGQVYARNASGASGLFQTMPGWGSTATVKDQINAAVKAYNAQGLSAWGVRR</sequence>
<dbReference type="PROSITE" id="PS51109">
    <property type="entry name" value="G5"/>
    <property type="match status" value="1"/>
</dbReference>
<evidence type="ECO:0000259" key="4">
    <source>
        <dbReference type="PROSITE" id="PS51109"/>
    </source>
</evidence>
<keyword evidence="1 3" id="KW-0732">Signal</keyword>
<proteinExistence type="predicted"/>
<dbReference type="Gene3D" id="2.20.230.10">
    <property type="entry name" value="Resuscitation-promoting factor rpfb"/>
    <property type="match status" value="1"/>
</dbReference>
<dbReference type="SUPFAM" id="SSF53955">
    <property type="entry name" value="Lysozyme-like"/>
    <property type="match status" value="1"/>
</dbReference>
<feature type="chain" id="PRO_5038881132" evidence="3">
    <location>
        <begin position="25"/>
        <end position="369"/>
    </location>
</feature>
<reference evidence="5 6" key="1">
    <citation type="submission" date="2017-09" db="EMBL/GenBank/DDBJ databases">
        <title>Bacterial strain isolated from the female urinary microbiota.</title>
        <authorList>
            <person name="Thomas-White K."/>
            <person name="Kumar N."/>
            <person name="Forster S."/>
            <person name="Putonti C."/>
            <person name="Lawley T."/>
            <person name="Wolfe A.J."/>
        </authorList>
    </citation>
    <scope>NUCLEOTIDE SEQUENCE [LARGE SCALE GENOMIC DNA]</scope>
    <source>
        <strain evidence="5 6">UMB0186</strain>
    </source>
</reference>
<dbReference type="SMART" id="SM01208">
    <property type="entry name" value="G5"/>
    <property type="match status" value="1"/>
</dbReference>
<dbReference type="AlphaFoldDB" id="A0A2N6SEK7"/>
<dbReference type="STRING" id="84135.GCA_001052115_01281"/>
<dbReference type="Pfam" id="PF07501">
    <property type="entry name" value="G5"/>
    <property type="match status" value="1"/>
</dbReference>
<comment type="caution">
    <text evidence="5">The sequence shown here is derived from an EMBL/GenBank/DDBJ whole genome shotgun (WGS) entry which is preliminary data.</text>
</comment>
<feature type="region of interest" description="Disordered" evidence="2">
    <location>
        <begin position="228"/>
        <end position="250"/>
    </location>
</feature>
<dbReference type="EMBL" id="PNGT01000004">
    <property type="protein sequence ID" value="PMC52382.1"/>
    <property type="molecule type" value="Genomic_DNA"/>
</dbReference>
<evidence type="ECO:0000313" key="5">
    <source>
        <dbReference type="EMBL" id="PMC52382.1"/>
    </source>
</evidence>
<dbReference type="InterPro" id="IPR007137">
    <property type="entry name" value="DUF348"/>
</dbReference>
<dbReference type="InterPro" id="IPR011098">
    <property type="entry name" value="G5_dom"/>
</dbReference>
<feature type="domain" description="G5" evidence="4">
    <location>
        <begin position="142"/>
        <end position="222"/>
    </location>
</feature>
<evidence type="ECO:0000256" key="2">
    <source>
        <dbReference type="SAM" id="MobiDB-lite"/>
    </source>
</evidence>
<dbReference type="OrthoDB" id="2241791at2"/>
<dbReference type="Proteomes" id="UP000235670">
    <property type="component" value="Unassembled WGS sequence"/>
</dbReference>
<feature type="compositionally biased region" description="Low complexity" evidence="2">
    <location>
        <begin position="232"/>
        <end position="248"/>
    </location>
</feature>
<gene>
    <name evidence="5" type="ORF">CJ218_04455</name>
</gene>